<dbReference type="PANTHER" id="PTHR20883:SF48">
    <property type="entry name" value="ECTOINE DIOXYGENASE"/>
    <property type="match status" value="1"/>
</dbReference>
<gene>
    <name evidence="3" type="ORF">GBAR_LOCUS23330</name>
</gene>
<reference evidence="3" key="1">
    <citation type="submission" date="2023-03" db="EMBL/GenBank/DDBJ databases">
        <authorList>
            <person name="Steffen K."/>
            <person name="Cardenas P."/>
        </authorList>
    </citation>
    <scope>NUCLEOTIDE SEQUENCE</scope>
</reference>
<comment type="cofactor">
    <cofactor evidence="1">
        <name>Fe cation</name>
        <dbReference type="ChEBI" id="CHEBI:24875"/>
    </cofactor>
</comment>
<dbReference type="Pfam" id="PF05721">
    <property type="entry name" value="PhyH"/>
    <property type="match status" value="1"/>
</dbReference>
<evidence type="ECO:0000313" key="3">
    <source>
        <dbReference type="EMBL" id="CAI8042007.1"/>
    </source>
</evidence>
<sequence length="282" mass="32427">MDTTCLDYCLTHEERLLFDKNGFFVVEDALPPKLVDDLNAALDRLEAKYRPEQDLSPHERLNIFDFIGKDDLFLELLDWHKTFPKVWGILGWHIQLYHSHLGITPPVAPEERSEEKRLGWHQDSGRLNSDLESNPRPRISLKIGYFLTDTTVEGSGNFYVLPGSHLQNKLELPEDGVSNPEGTTAVKVAPGTAVYFDRRLWHSASPNHSNITRKVLFYGYSYRWLRPRDNMTVDHYMERSDPIRRQLLGASTGGLGYTSPKDEDVPLRDWIQEHLGEDAVMP</sequence>
<dbReference type="GO" id="GO:0046872">
    <property type="term" value="F:metal ion binding"/>
    <property type="evidence" value="ECO:0007669"/>
    <property type="project" value="UniProtKB-ARBA"/>
</dbReference>
<evidence type="ECO:0000256" key="2">
    <source>
        <dbReference type="SAM" id="MobiDB-lite"/>
    </source>
</evidence>
<dbReference type="SUPFAM" id="SSF51197">
    <property type="entry name" value="Clavaminate synthase-like"/>
    <property type="match status" value="1"/>
</dbReference>
<accession>A0AA35T740</accession>
<dbReference type="EMBL" id="CASHTH010003231">
    <property type="protein sequence ID" value="CAI8042007.1"/>
    <property type="molecule type" value="Genomic_DNA"/>
</dbReference>
<dbReference type="AlphaFoldDB" id="A0AA35T740"/>
<dbReference type="InterPro" id="IPR008775">
    <property type="entry name" value="Phytyl_CoA_dOase-like"/>
</dbReference>
<protein>
    <recommendedName>
        <fullName evidence="5">Phytanoyl-CoA dioxygenase family protein</fullName>
    </recommendedName>
</protein>
<feature type="compositionally biased region" description="Basic and acidic residues" evidence="2">
    <location>
        <begin position="112"/>
        <end position="124"/>
    </location>
</feature>
<dbReference type="Gene3D" id="2.60.120.620">
    <property type="entry name" value="q2cbj1_9rhob like domain"/>
    <property type="match status" value="1"/>
</dbReference>
<evidence type="ECO:0000313" key="4">
    <source>
        <dbReference type="Proteomes" id="UP001174909"/>
    </source>
</evidence>
<dbReference type="PANTHER" id="PTHR20883">
    <property type="entry name" value="PHYTANOYL-COA DIOXYGENASE DOMAIN CONTAINING 1"/>
    <property type="match status" value="1"/>
</dbReference>
<dbReference type="Proteomes" id="UP001174909">
    <property type="component" value="Unassembled WGS sequence"/>
</dbReference>
<proteinExistence type="predicted"/>
<name>A0AA35T740_GEOBA</name>
<dbReference type="GO" id="GO:0016491">
    <property type="term" value="F:oxidoreductase activity"/>
    <property type="evidence" value="ECO:0007669"/>
    <property type="project" value="UniProtKB-ARBA"/>
</dbReference>
<feature type="region of interest" description="Disordered" evidence="2">
    <location>
        <begin position="112"/>
        <end position="131"/>
    </location>
</feature>
<evidence type="ECO:0000256" key="1">
    <source>
        <dbReference type="ARBA" id="ARBA00001962"/>
    </source>
</evidence>
<evidence type="ECO:0008006" key="5">
    <source>
        <dbReference type="Google" id="ProtNLM"/>
    </source>
</evidence>
<keyword evidence="4" id="KW-1185">Reference proteome</keyword>
<organism evidence="3 4">
    <name type="scientific">Geodia barretti</name>
    <name type="common">Barrett's horny sponge</name>
    <dbReference type="NCBI Taxonomy" id="519541"/>
    <lineage>
        <taxon>Eukaryota</taxon>
        <taxon>Metazoa</taxon>
        <taxon>Porifera</taxon>
        <taxon>Demospongiae</taxon>
        <taxon>Heteroscleromorpha</taxon>
        <taxon>Tetractinellida</taxon>
        <taxon>Astrophorina</taxon>
        <taxon>Geodiidae</taxon>
        <taxon>Geodia</taxon>
    </lineage>
</organism>
<comment type="caution">
    <text evidence="3">The sequence shown here is derived from an EMBL/GenBank/DDBJ whole genome shotgun (WGS) entry which is preliminary data.</text>
</comment>